<dbReference type="GO" id="GO:0046983">
    <property type="term" value="F:protein dimerization activity"/>
    <property type="evidence" value="ECO:0007669"/>
    <property type="project" value="InterPro"/>
</dbReference>
<dbReference type="SUPFAM" id="SSF46785">
    <property type="entry name" value="Winged helix' DNA-binding domain"/>
    <property type="match status" value="1"/>
</dbReference>
<keyword evidence="4 5" id="KW-0804">Transcription</keyword>
<keyword evidence="5" id="KW-0539">Nucleus</keyword>
<dbReference type="SUPFAM" id="SSF144074">
    <property type="entry name" value="E2F-DP heterodimerization region"/>
    <property type="match status" value="1"/>
</dbReference>
<dbReference type="FunFam" id="1.10.10.10:FF:000008">
    <property type="entry name" value="E2F transcription factor 1"/>
    <property type="match status" value="1"/>
</dbReference>
<dbReference type="Gene3D" id="1.10.10.10">
    <property type="entry name" value="Winged helix-like DNA-binding domain superfamily/Winged helix DNA-binding domain"/>
    <property type="match status" value="1"/>
</dbReference>
<dbReference type="Pfam" id="PF02319">
    <property type="entry name" value="WHD_E2F_TDP"/>
    <property type="match status" value="1"/>
</dbReference>
<dbReference type="EMBL" id="WNTK01000001">
    <property type="protein sequence ID" value="KAG9494603.1"/>
    <property type="molecule type" value="Genomic_DNA"/>
</dbReference>
<evidence type="ECO:0000256" key="3">
    <source>
        <dbReference type="ARBA" id="ARBA00023125"/>
    </source>
</evidence>
<protein>
    <recommendedName>
        <fullName evidence="7">E2F/DP family winged-helix DNA-binding domain-containing protein</fullName>
    </recommendedName>
</protein>
<dbReference type="CDD" id="cd14660">
    <property type="entry name" value="E2F_DD"/>
    <property type="match status" value="1"/>
</dbReference>
<feature type="region of interest" description="Disordered" evidence="6">
    <location>
        <begin position="15"/>
        <end position="51"/>
    </location>
</feature>
<evidence type="ECO:0000256" key="1">
    <source>
        <dbReference type="ARBA" id="ARBA00010940"/>
    </source>
</evidence>
<organism evidence="8 9">
    <name type="scientific">Eleutherodactylus coqui</name>
    <name type="common">Puerto Rican coqui</name>
    <dbReference type="NCBI Taxonomy" id="57060"/>
    <lineage>
        <taxon>Eukaryota</taxon>
        <taxon>Metazoa</taxon>
        <taxon>Chordata</taxon>
        <taxon>Craniata</taxon>
        <taxon>Vertebrata</taxon>
        <taxon>Euteleostomi</taxon>
        <taxon>Amphibia</taxon>
        <taxon>Batrachia</taxon>
        <taxon>Anura</taxon>
        <taxon>Neobatrachia</taxon>
        <taxon>Hyloidea</taxon>
        <taxon>Eleutherodactylidae</taxon>
        <taxon>Eleutherodactylinae</taxon>
        <taxon>Eleutherodactylus</taxon>
        <taxon>Eleutherodactylus</taxon>
    </lineage>
</organism>
<dbReference type="PANTHER" id="PTHR12081:SF19">
    <property type="entry name" value="TRANSCRIPTION FACTOR E2F6"/>
    <property type="match status" value="1"/>
</dbReference>
<feature type="domain" description="E2F/DP family winged-helix DNA-binding" evidence="7">
    <location>
        <begin position="58"/>
        <end position="123"/>
    </location>
</feature>
<dbReference type="PANTHER" id="PTHR12081">
    <property type="entry name" value="TRANSCRIPTION FACTOR E2F"/>
    <property type="match status" value="1"/>
</dbReference>
<dbReference type="Pfam" id="PF16421">
    <property type="entry name" value="E2F_CC-MB"/>
    <property type="match status" value="1"/>
</dbReference>
<evidence type="ECO:0000256" key="2">
    <source>
        <dbReference type="ARBA" id="ARBA00023015"/>
    </source>
</evidence>
<dbReference type="AlphaFoldDB" id="A0A8J6FTR4"/>
<dbReference type="InterPro" id="IPR036390">
    <property type="entry name" value="WH_DNA-bd_sf"/>
</dbReference>
<evidence type="ECO:0000256" key="4">
    <source>
        <dbReference type="ARBA" id="ARBA00023163"/>
    </source>
</evidence>
<sequence length="259" mass="29453">MTGPLYVEVMASPTPSTDSMEVLQGDDIPNNDTEAAANIPSDEIKMSRKKSRAVPRPRFDVSLFYLTRKFMDIIKSSPKGIVDLNDVTKQLGVGKRRVYDITNVLNGIQLIQKKSKNLVQWVGTDLDLEMSPQQRLQNDISDLSAMEEALDELLLDCARKLFKLTDDRVNKKFAYVTYQDIHSIEDYHEQIVIAVKAPEETKLEVPTPREDCIEVHIKSRKGPIDVFLCEVEQENAEKSFQKLTKALKMDPEPILIDDD</sequence>
<dbReference type="InterPro" id="IPR003316">
    <property type="entry name" value="E2F_WHTH_DNA-bd_dom"/>
</dbReference>
<evidence type="ECO:0000256" key="5">
    <source>
        <dbReference type="RuleBase" id="RU003796"/>
    </source>
</evidence>
<dbReference type="InterPro" id="IPR037241">
    <property type="entry name" value="E2F-DP_heterodim"/>
</dbReference>
<dbReference type="GO" id="GO:0000978">
    <property type="term" value="F:RNA polymerase II cis-regulatory region sequence-specific DNA binding"/>
    <property type="evidence" value="ECO:0007669"/>
    <property type="project" value="InterPro"/>
</dbReference>
<proteinExistence type="inferred from homology"/>
<evidence type="ECO:0000313" key="9">
    <source>
        <dbReference type="Proteomes" id="UP000770717"/>
    </source>
</evidence>
<evidence type="ECO:0000313" key="8">
    <source>
        <dbReference type="EMBL" id="KAG9494603.1"/>
    </source>
</evidence>
<dbReference type="GO" id="GO:0000981">
    <property type="term" value="F:DNA-binding transcription factor activity, RNA polymerase II-specific"/>
    <property type="evidence" value="ECO:0007669"/>
    <property type="project" value="TreeGrafter"/>
</dbReference>
<keyword evidence="2 5" id="KW-0805">Transcription regulation</keyword>
<keyword evidence="9" id="KW-1185">Reference proteome</keyword>
<evidence type="ECO:0000259" key="7">
    <source>
        <dbReference type="SMART" id="SM01372"/>
    </source>
</evidence>
<dbReference type="Gene3D" id="6.10.250.540">
    <property type="match status" value="1"/>
</dbReference>
<comment type="subcellular location">
    <subcellularLocation>
        <location evidence="5">Nucleus</location>
    </subcellularLocation>
</comment>
<keyword evidence="3 5" id="KW-0238">DNA-binding</keyword>
<dbReference type="GO" id="GO:0090575">
    <property type="term" value="C:RNA polymerase II transcription regulator complex"/>
    <property type="evidence" value="ECO:0007669"/>
    <property type="project" value="TreeGrafter"/>
</dbReference>
<comment type="caution">
    <text evidence="8">The sequence shown here is derived from an EMBL/GenBank/DDBJ whole genome shotgun (WGS) entry which is preliminary data.</text>
</comment>
<name>A0A8J6FTR4_ELECQ</name>
<dbReference type="OrthoDB" id="1743261at2759"/>
<gene>
    <name evidence="8" type="ORF">GDO78_002111</name>
</gene>
<dbReference type="InterPro" id="IPR015633">
    <property type="entry name" value="E2F"/>
</dbReference>
<comment type="similarity">
    <text evidence="1 5">Belongs to the E2F/DP family.</text>
</comment>
<reference evidence="8" key="1">
    <citation type="thesis" date="2020" institute="ProQuest LLC" country="789 East Eisenhower Parkway, Ann Arbor, MI, USA">
        <title>Comparative Genomics and Chromosome Evolution.</title>
        <authorList>
            <person name="Mudd A.B."/>
        </authorList>
    </citation>
    <scope>NUCLEOTIDE SEQUENCE</scope>
    <source>
        <strain evidence="8">HN-11 Male</strain>
        <tissue evidence="8">Kidney and liver</tissue>
    </source>
</reference>
<dbReference type="InterPro" id="IPR032198">
    <property type="entry name" value="E2F_CC-MB"/>
</dbReference>
<dbReference type="InterPro" id="IPR036388">
    <property type="entry name" value="WH-like_DNA-bd_sf"/>
</dbReference>
<evidence type="ECO:0000256" key="6">
    <source>
        <dbReference type="SAM" id="MobiDB-lite"/>
    </source>
</evidence>
<dbReference type="SMART" id="SM01372">
    <property type="entry name" value="E2F_TDP"/>
    <property type="match status" value="1"/>
</dbReference>
<dbReference type="Proteomes" id="UP000770717">
    <property type="component" value="Unassembled WGS sequence"/>
</dbReference>
<accession>A0A8J6FTR4</accession>